<keyword evidence="2" id="KW-1185">Reference proteome</keyword>
<protein>
    <submittedName>
        <fullName evidence="1">Uncharacterized protein</fullName>
    </submittedName>
</protein>
<dbReference type="AlphaFoldDB" id="A0A8T0EA51"/>
<accession>A0A8T0EA51</accession>
<dbReference type="EMBL" id="JABXBU010002230">
    <property type="protein sequence ID" value="KAF8768364.1"/>
    <property type="molecule type" value="Genomic_DNA"/>
</dbReference>
<gene>
    <name evidence="1" type="ORF">HNY73_021191</name>
</gene>
<name>A0A8T0EA51_ARGBR</name>
<reference evidence="1" key="1">
    <citation type="journal article" date="2020" name="bioRxiv">
        <title>Chromosome-level reference genome of the European wasp spider Argiope bruennichi: a resource for studies on range expansion and evolutionary adaptation.</title>
        <authorList>
            <person name="Sheffer M.M."/>
            <person name="Hoppe A."/>
            <person name="Krehenwinkel H."/>
            <person name="Uhl G."/>
            <person name="Kuss A.W."/>
            <person name="Jensen L."/>
            <person name="Jensen C."/>
            <person name="Gillespie R.G."/>
            <person name="Hoff K.J."/>
            <person name="Prost S."/>
        </authorList>
    </citation>
    <scope>NUCLEOTIDE SEQUENCE</scope>
</reference>
<sequence length="156" mass="17050">MGSDFLSEESCSSGFWPSLLEAEEMRAIDSENSQVFVQAVVNQKPLNGRDKREATAAIVVILDCDYDFALFLPLSSSGGNRCCSGVLNLILGKKETGYGVCVVTRFGSMVKKKSLTWDLDQRLASDEGSKPYSWFHFGTSDFCDKGVLTHNEGSGN</sequence>
<proteinExistence type="predicted"/>
<comment type="caution">
    <text evidence="1">The sequence shown here is derived from an EMBL/GenBank/DDBJ whole genome shotgun (WGS) entry which is preliminary data.</text>
</comment>
<reference evidence="1" key="2">
    <citation type="submission" date="2020-06" db="EMBL/GenBank/DDBJ databases">
        <authorList>
            <person name="Sheffer M."/>
        </authorList>
    </citation>
    <scope>NUCLEOTIDE SEQUENCE</scope>
</reference>
<evidence type="ECO:0000313" key="1">
    <source>
        <dbReference type="EMBL" id="KAF8768364.1"/>
    </source>
</evidence>
<evidence type="ECO:0000313" key="2">
    <source>
        <dbReference type="Proteomes" id="UP000807504"/>
    </source>
</evidence>
<dbReference type="Proteomes" id="UP000807504">
    <property type="component" value="Unassembled WGS sequence"/>
</dbReference>
<organism evidence="1 2">
    <name type="scientific">Argiope bruennichi</name>
    <name type="common">Wasp spider</name>
    <name type="synonym">Aranea bruennichi</name>
    <dbReference type="NCBI Taxonomy" id="94029"/>
    <lineage>
        <taxon>Eukaryota</taxon>
        <taxon>Metazoa</taxon>
        <taxon>Ecdysozoa</taxon>
        <taxon>Arthropoda</taxon>
        <taxon>Chelicerata</taxon>
        <taxon>Arachnida</taxon>
        <taxon>Araneae</taxon>
        <taxon>Araneomorphae</taxon>
        <taxon>Entelegynae</taxon>
        <taxon>Araneoidea</taxon>
        <taxon>Araneidae</taxon>
        <taxon>Argiope</taxon>
    </lineage>
</organism>